<protein>
    <submittedName>
        <fullName evidence="1">Uncharacterized protein</fullName>
    </submittedName>
</protein>
<gene>
    <name evidence="1" type="ORF">NUW54_g5846</name>
</gene>
<comment type="caution">
    <text evidence="1">The sequence shown here is derived from an EMBL/GenBank/DDBJ whole genome shotgun (WGS) entry which is preliminary data.</text>
</comment>
<sequence>MLDDERALKDLPSRACPPQWLVDSTLRGESAMPPAMRTALQYPSVYALLSLGAILCSGCVVARSQATISVYSNSTDIYPLPNSPACADALAAPIQEELQ</sequence>
<evidence type="ECO:0000313" key="2">
    <source>
        <dbReference type="Proteomes" id="UP001144978"/>
    </source>
</evidence>
<reference evidence="1" key="1">
    <citation type="submission" date="2022-08" db="EMBL/GenBank/DDBJ databases">
        <title>Genome Sequence of Pycnoporus sanguineus.</title>
        <authorList>
            <person name="Buettner E."/>
        </authorList>
    </citation>
    <scope>NUCLEOTIDE SEQUENCE</scope>
    <source>
        <strain evidence="1">CG-C14</strain>
    </source>
</reference>
<dbReference type="Proteomes" id="UP001144978">
    <property type="component" value="Unassembled WGS sequence"/>
</dbReference>
<dbReference type="EMBL" id="JANSHE010001491">
    <property type="protein sequence ID" value="KAJ3002437.1"/>
    <property type="molecule type" value="Genomic_DNA"/>
</dbReference>
<keyword evidence="2" id="KW-1185">Reference proteome</keyword>
<organism evidence="1 2">
    <name type="scientific">Trametes sanguinea</name>
    <dbReference type="NCBI Taxonomy" id="158606"/>
    <lineage>
        <taxon>Eukaryota</taxon>
        <taxon>Fungi</taxon>
        <taxon>Dikarya</taxon>
        <taxon>Basidiomycota</taxon>
        <taxon>Agaricomycotina</taxon>
        <taxon>Agaricomycetes</taxon>
        <taxon>Polyporales</taxon>
        <taxon>Polyporaceae</taxon>
        <taxon>Trametes</taxon>
    </lineage>
</organism>
<proteinExistence type="predicted"/>
<evidence type="ECO:0000313" key="1">
    <source>
        <dbReference type="EMBL" id="KAJ3002437.1"/>
    </source>
</evidence>
<name>A0ACC1PVU0_9APHY</name>
<accession>A0ACC1PVU0</accession>